<comment type="function">
    <text evidence="5">Small GTPase required for proper localization of RNA polymerase II and III (RNAPII and RNAPIII). May act at an RNAP assembly step prior to nuclear import.</text>
</comment>
<evidence type="ECO:0000256" key="4">
    <source>
        <dbReference type="ARBA" id="ARBA00023134"/>
    </source>
</evidence>
<dbReference type="STRING" id="1555241.A0A4P9X500"/>
<keyword evidence="2 5" id="KW-0547">Nucleotide-binding</keyword>
<dbReference type="PANTHER" id="PTHR21231">
    <property type="entry name" value="XPA-BINDING PROTEIN 1-RELATED"/>
    <property type="match status" value="1"/>
</dbReference>
<comment type="subunit">
    <text evidence="5">Binds to RNA polymerase II (RNAPII).</text>
</comment>
<dbReference type="FunFam" id="3.40.50.300:FF:000338">
    <property type="entry name" value="GPN-loop GTPase 2"/>
    <property type="match status" value="1"/>
</dbReference>
<sequence length="311" mass="35025">MPFAQVLCGPPGAGKSSYCRRFLDFYTALGRPTIVVNLDPANDGQVYEPAVDVRDLITVTDVMDEFGLGPNGGLVYCMEYLETHFAWLKEKLAPYHEHYILFDCPGQVELFTNHMALKHILQRLGNELDMRLCVVHLLDSHHCVDPAKYVAMLMLSLKTMIQLELPQVNVLSKIDLIESYGRLDFHLDFYTDVQDLQYLQQRLNDSTPATAKYQRLNAAVCELVEEYSLVSFQTLCIDDPETVVNLAALVDKANGYVFNAMEKSGESIADTARRLIAVGGVTTTAEKYLREGYDFETHGDLPDIAEHFVNT</sequence>
<dbReference type="CDD" id="cd17871">
    <property type="entry name" value="GPN2"/>
    <property type="match status" value="1"/>
</dbReference>
<dbReference type="InterPro" id="IPR030231">
    <property type="entry name" value="Gpn2"/>
</dbReference>
<dbReference type="AlphaFoldDB" id="A0A4P9X500"/>
<organism evidence="6 7">
    <name type="scientific">Caulochytrium protostelioides</name>
    <dbReference type="NCBI Taxonomy" id="1555241"/>
    <lineage>
        <taxon>Eukaryota</taxon>
        <taxon>Fungi</taxon>
        <taxon>Fungi incertae sedis</taxon>
        <taxon>Chytridiomycota</taxon>
        <taxon>Chytridiomycota incertae sedis</taxon>
        <taxon>Chytridiomycetes</taxon>
        <taxon>Caulochytriales</taxon>
        <taxon>Caulochytriaceae</taxon>
        <taxon>Caulochytrium</taxon>
    </lineage>
</organism>
<keyword evidence="3 5" id="KW-0378">Hydrolase</keyword>
<dbReference type="EMBL" id="ML014230">
    <property type="protein sequence ID" value="RKP00187.1"/>
    <property type="molecule type" value="Genomic_DNA"/>
</dbReference>
<dbReference type="OrthoDB" id="5839at2759"/>
<accession>A0A4P9X500</accession>
<reference evidence="7" key="1">
    <citation type="journal article" date="2018" name="Nat. Microbiol.">
        <title>Leveraging single-cell genomics to expand the fungal tree of life.</title>
        <authorList>
            <person name="Ahrendt S.R."/>
            <person name="Quandt C.A."/>
            <person name="Ciobanu D."/>
            <person name="Clum A."/>
            <person name="Salamov A."/>
            <person name="Andreopoulos B."/>
            <person name="Cheng J.F."/>
            <person name="Woyke T."/>
            <person name="Pelin A."/>
            <person name="Henrissat B."/>
            <person name="Reynolds N.K."/>
            <person name="Benny G.L."/>
            <person name="Smith M.E."/>
            <person name="James T.Y."/>
            <person name="Grigoriev I.V."/>
        </authorList>
    </citation>
    <scope>NUCLEOTIDE SEQUENCE [LARGE SCALE GENOMIC DNA]</scope>
    <source>
        <strain evidence="7">ATCC 52028</strain>
    </source>
</reference>
<dbReference type="PANTHER" id="PTHR21231:SF3">
    <property type="entry name" value="GPN-LOOP GTPASE 2"/>
    <property type="match status" value="1"/>
</dbReference>
<dbReference type="Gene3D" id="3.40.50.300">
    <property type="entry name" value="P-loop containing nucleotide triphosphate hydrolases"/>
    <property type="match status" value="1"/>
</dbReference>
<protein>
    <recommendedName>
        <fullName evidence="5">GPN-loop GTPase 2</fullName>
    </recommendedName>
</protein>
<evidence type="ECO:0000313" key="7">
    <source>
        <dbReference type="Proteomes" id="UP000274922"/>
    </source>
</evidence>
<keyword evidence="7" id="KW-1185">Reference proteome</keyword>
<name>A0A4P9X500_9FUNG</name>
<dbReference type="Pfam" id="PF03029">
    <property type="entry name" value="ATP_bind_1"/>
    <property type="match status" value="1"/>
</dbReference>
<dbReference type="GO" id="GO:0005737">
    <property type="term" value="C:cytoplasm"/>
    <property type="evidence" value="ECO:0007669"/>
    <property type="project" value="TreeGrafter"/>
</dbReference>
<dbReference type="GO" id="GO:0005525">
    <property type="term" value="F:GTP binding"/>
    <property type="evidence" value="ECO:0007669"/>
    <property type="project" value="UniProtKB-KW"/>
</dbReference>
<keyword evidence="4 5" id="KW-0342">GTP-binding</keyword>
<evidence type="ECO:0000256" key="2">
    <source>
        <dbReference type="ARBA" id="ARBA00022741"/>
    </source>
</evidence>
<evidence type="ECO:0000256" key="1">
    <source>
        <dbReference type="ARBA" id="ARBA00005290"/>
    </source>
</evidence>
<dbReference type="Proteomes" id="UP000274922">
    <property type="component" value="Unassembled WGS sequence"/>
</dbReference>
<evidence type="ECO:0000256" key="5">
    <source>
        <dbReference type="RuleBase" id="RU365059"/>
    </source>
</evidence>
<comment type="similarity">
    <text evidence="1 5">Belongs to the GPN-loop GTPase family.</text>
</comment>
<dbReference type="InterPro" id="IPR004130">
    <property type="entry name" value="Gpn"/>
</dbReference>
<gene>
    <name evidence="6" type="ORF">CXG81DRAFT_13536</name>
</gene>
<dbReference type="InterPro" id="IPR027417">
    <property type="entry name" value="P-loop_NTPase"/>
</dbReference>
<proteinExistence type="inferred from homology"/>
<dbReference type="SUPFAM" id="SSF52540">
    <property type="entry name" value="P-loop containing nucleoside triphosphate hydrolases"/>
    <property type="match status" value="1"/>
</dbReference>
<evidence type="ECO:0000313" key="6">
    <source>
        <dbReference type="EMBL" id="RKP00187.1"/>
    </source>
</evidence>
<evidence type="ECO:0000256" key="3">
    <source>
        <dbReference type="ARBA" id="ARBA00022801"/>
    </source>
</evidence>
<dbReference type="GO" id="GO:0003924">
    <property type="term" value="F:GTPase activity"/>
    <property type="evidence" value="ECO:0007669"/>
    <property type="project" value="TreeGrafter"/>
</dbReference>